<evidence type="ECO:0000313" key="2">
    <source>
        <dbReference type="Proteomes" id="UP001374893"/>
    </source>
</evidence>
<reference evidence="1 2" key="1">
    <citation type="submission" date="2021-06" db="EMBL/GenBank/DDBJ databases">
        <title>Complete genome of Haloferula helveola possessing various polysaccharide degrading enzymes.</title>
        <authorList>
            <person name="Takami H."/>
            <person name="Huang C."/>
            <person name="Hamasaki K."/>
        </authorList>
    </citation>
    <scope>NUCLEOTIDE SEQUENCE [LARGE SCALE GENOMIC DNA]</scope>
    <source>
        <strain evidence="1 2">CN-1</strain>
    </source>
</reference>
<dbReference type="CDD" id="cd04301">
    <property type="entry name" value="NAT_SF"/>
    <property type="match status" value="1"/>
</dbReference>
<proteinExistence type="predicted"/>
<dbReference type="GO" id="GO:0016740">
    <property type="term" value="F:transferase activity"/>
    <property type="evidence" value="ECO:0007669"/>
    <property type="project" value="UniProtKB-KW"/>
</dbReference>
<organism evidence="1 2">
    <name type="scientific">Haloferula helveola</name>
    <dbReference type="NCBI Taxonomy" id="490095"/>
    <lineage>
        <taxon>Bacteria</taxon>
        <taxon>Pseudomonadati</taxon>
        <taxon>Verrucomicrobiota</taxon>
        <taxon>Verrucomicrobiia</taxon>
        <taxon>Verrucomicrobiales</taxon>
        <taxon>Verrucomicrobiaceae</taxon>
        <taxon>Haloferula</taxon>
    </lineage>
</organism>
<dbReference type="Proteomes" id="UP001374893">
    <property type="component" value="Chromosome"/>
</dbReference>
<dbReference type="InterPro" id="IPR016181">
    <property type="entry name" value="Acyl_CoA_acyltransferase"/>
</dbReference>
<evidence type="ECO:0000313" key="1">
    <source>
        <dbReference type="EMBL" id="BCX49041.1"/>
    </source>
</evidence>
<dbReference type="EMBL" id="AP024702">
    <property type="protein sequence ID" value="BCX49041.1"/>
    <property type="molecule type" value="Genomic_DNA"/>
</dbReference>
<dbReference type="Gene3D" id="3.40.630.30">
    <property type="match status" value="1"/>
</dbReference>
<keyword evidence="2" id="KW-1185">Reference proteome</keyword>
<accession>A0ABN6H5Y7</accession>
<gene>
    <name evidence="1" type="ORF">HAHE_29490</name>
</gene>
<sequence length="205" mass="23022">MTGVVPLCVMEEKRLETELADGLPVQVRPLGPDTRDGLAEGYRRLSPDSRYQRFWVRTGELIGERMLDRLLEVDPGDHAIWAVLDPARDFPGVGAASWWRSEKDPDEAEFSCTVLDEDQRRGVGSLLLAVCWLDAMSHGVRKFVGYTMPENVGAVRWMRDTGAEAEWDGYKVIFRWDLEDLDTIPPAGPGIALAERLAEFSGEML</sequence>
<keyword evidence="1" id="KW-0808">Transferase</keyword>
<dbReference type="SUPFAM" id="SSF55729">
    <property type="entry name" value="Acyl-CoA N-acyltransferases (Nat)"/>
    <property type="match status" value="1"/>
</dbReference>
<name>A0ABN6H5Y7_9BACT</name>
<protein>
    <submittedName>
        <fullName evidence="1">N-acetyl transferase GCN5</fullName>
    </submittedName>
</protein>